<organism evidence="13 14">
    <name type="scientific">Monoglobus pectinilyticus</name>
    <dbReference type="NCBI Taxonomy" id="1981510"/>
    <lineage>
        <taxon>Bacteria</taxon>
        <taxon>Bacillati</taxon>
        <taxon>Bacillota</taxon>
        <taxon>Clostridia</taxon>
        <taxon>Monoglobales</taxon>
        <taxon>Monoglobaceae</taxon>
        <taxon>Monoglobus</taxon>
    </lineage>
</organism>
<dbReference type="FunFam" id="3.10.580.10:FF:000002">
    <property type="entry name" value="Magnesium/cobalt efflux protein CorC"/>
    <property type="match status" value="1"/>
</dbReference>
<dbReference type="PROSITE" id="PS51846">
    <property type="entry name" value="CNNM"/>
    <property type="match status" value="1"/>
</dbReference>
<keyword evidence="6 8" id="KW-0129">CBS domain</keyword>
<dbReference type="Gene3D" id="3.10.580.10">
    <property type="entry name" value="CBS-domain"/>
    <property type="match status" value="1"/>
</dbReference>
<feature type="transmembrane region" description="Helical" evidence="10">
    <location>
        <begin position="134"/>
        <end position="156"/>
    </location>
</feature>
<dbReference type="SUPFAM" id="SSF56176">
    <property type="entry name" value="FAD-binding/transporter-associated domain-like"/>
    <property type="match status" value="1"/>
</dbReference>
<dbReference type="InterPro" id="IPR002550">
    <property type="entry name" value="CNNM"/>
</dbReference>
<evidence type="ECO:0000256" key="1">
    <source>
        <dbReference type="ARBA" id="ARBA00004141"/>
    </source>
</evidence>
<dbReference type="Gene3D" id="3.30.465.10">
    <property type="match status" value="1"/>
</dbReference>
<dbReference type="InterPro" id="IPR016169">
    <property type="entry name" value="FAD-bd_PCMH_sub2"/>
</dbReference>
<dbReference type="InterPro" id="IPR044751">
    <property type="entry name" value="Ion_transp-like_CBS"/>
</dbReference>
<protein>
    <submittedName>
        <fullName evidence="13">Magnesium and cobalt efflux protein CorC</fullName>
    </submittedName>
</protein>
<evidence type="ECO:0000256" key="7">
    <source>
        <dbReference type="ARBA" id="ARBA00023136"/>
    </source>
</evidence>
<dbReference type="Pfam" id="PF03471">
    <property type="entry name" value="CorC_HlyC"/>
    <property type="match status" value="1"/>
</dbReference>
<feature type="domain" description="CNNM transmembrane" evidence="12">
    <location>
        <begin position="12"/>
        <end position="197"/>
    </location>
</feature>
<comment type="similarity">
    <text evidence="2">Belongs to the UPF0053 family.</text>
</comment>
<dbReference type="PROSITE" id="PS51257">
    <property type="entry name" value="PROKAR_LIPOPROTEIN"/>
    <property type="match status" value="1"/>
</dbReference>
<evidence type="ECO:0000256" key="5">
    <source>
        <dbReference type="ARBA" id="ARBA00022989"/>
    </source>
</evidence>
<dbReference type="SMART" id="SM01091">
    <property type="entry name" value="CorC_HlyC"/>
    <property type="match status" value="1"/>
</dbReference>
<keyword evidence="3 9" id="KW-0812">Transmembrane</keyword>
<dbReference type="GO" id="GO:0050660">
    <property type="term" value="F:flavin adenine dinucleotide binding"/>
    <property type="evidence" value="ECO:0007669"/>
    <property type="project" value="InterPro"/>
</dbReference>
<dbReference type="SUPFAM" id="SSF54631">
    <property type="entry name" value="CBS-domain pair"/>
    <property type="match status" value="1"/>
</dbReference>
<keyword evidence="14" id="KW-1185">Reference proteome</keyword>
<name>A0A2K9P4X8_9FIRM</name>
<comment type="subcellular location">
    <subcellularLocation>
        <location evidence="1">Membrane</location>
        <topology evidence="1">Multi-pass membrane protein</topology>
    </subcellularLocation>
</comment>
<evidence type="ECO:0000256" key="10">
    <source>
        <dbReference type="SAM" id="Phobius"/>
    </source>
</evidence>
<dbReference type="GO" id="GO:0005886">
    <property type="term" value="C:plasma membrane"/>
    <property type="evidence" value="ECO:0007669"/>
    <property type="project" value="TreeGrafter"/>
</dbReference>
<keyword evidence="4" id="KW-0677">Repeat</keyword>
<evidence type="ECO:0000256" key="2">
    <source>
        <dbReference type="ARBA" id="ARBA00006337"/>
    </source>
</evidence>
<gene>
    <name evidence="13" type="ORF">B9O19_02162</name>
</gene>
<evidence type="ECO:0000256" key="8">
    <source>
        <dbReference type="PROSITE-ProRule" id="PRU00703"/>
    </source>
</evidence>
<evidence type="ECO:0000256" key="6">
    <source>
        <dbReference type="ARBA" id="ARBA00023122"/>
    </source>
</evidence>
<evidence type="ECO:0000259" key="11">
    <source>
        <dbReference type="PROSITE" id="PS51371"/>
    </source>
</evidence>
<feature type="domain" description="CBS" evidence="11">
    <location>
        <begin position="216"/>
        <end position="279"/>
    </location>
</feature>
<dbReference type="InterPro" id="IPR046342">
    <property type="entry name" value="CBS_dom_sf"/>
</dbReference>
<feature type="domain" description="CBS" evidence="11">
    <location>
        <begin position="280"/>
        <end position="337"/>
    </location>
</feature>
<dbReference type="InterPro" id="IPR005170">
    <property type="entry name" value="Transptr-assoc_dom"/>
</dbReference>
<dbReference type="SMART" id="SM00116">
    <property type="entry name" value="CBS"/>
    <property type="match status" value="2"/>
</dbReference>
<reference evidence="13 14" key="1">
    <citation type="submission" date="2017-04" db="EMBL/GenBank/DDBJ databases">
        <title>Monoglobus pectinilyticus 14 draft genome.</title>
        <authorList>
            <person name="Kim C."/>
            <person name="Rosendale D.I."/>
            <person name="Kelly W.J."/>
            <person name="Tannock G.W."/>
            <person name="Patchett M.L."/>
            <person name="Jordens J.Z."/>
        </authorList>
    </citation>
    <scope>NUCLEOTIDE SEQUENCE [LARGE SCALE GENOMIC DNA]</scope>
    <source>
        <strain evidence="13 14">14</strain>
    </source>
</reference>
<dbReference type="GeneID" id="98063534"/>
<evidence type="ECO:0000313" key="13">
    <source>
        <dbReference type="EMBL" id="AUO20304.1"/>
    </source>
</evidence>
<feature type="transmembrane region" description="Helical" evidence="10">
    <location>
        <begin position="103"/>
        <end position="122"/>
    </location>
</feature>
<accession>A0A2K9P4X8</accession>
<sequence length="426" mass="47156">MPKAKASAHKKIMDSSFGLVIILVLLIGCSAFFSATETAYSSLNRIRIKNLAKEGNKKALLVERLSLDYDKLLSTILIGNNIVNILASSLATVLFVQYFGNAGVTISTIVMTILVLIFGEISPKSLAKEQPEGYAIAVSKIVVVLQFILTPINYLFGLWKKLLGKLFKSKNDSGITEEELLTIVDEAQSGGEIDADESDLIKSAIEFNDLEAGDILTPRIDVCALELNTSTEEIIEMFLESGFSRLPVYRDTIDNIIGVVHQKDLFHLIQKNSGGNIEEIISPVIYVSPSISISELIRVLQNSKSHFAVVIDEYGGTDGILTLEDILEELVGEIWDEHDKVVENISELSDGIYEILGGTDLDDFLKLMDEKPGDDDPNTVSGWVMEKLGKMPELGDTFEYNGHHIYVIEMENRRVAKIKVKILQNK</sequence>
<dbReference type="InterPro" id="IPR036318">
    <property type="entry name" value="FAD-bd_PCMH-like_sf"/>
</dbReference>
<dbReference type="PROSITE" id="PS51371">
    <property type="entry name" value="CBS"/>
    <property type="match status" value="2"/>
</dbReference>
<dbReference type="AlphaFoldDB" id="A0A2K9P4X8"/>
<feature type="transmembrane region" description="Helical" evidence="10">
    <location>
        <begin position="12"/>
        <end position="33"/>
    </location>
</feature>
<proteinExistence type="inferred from homology"/>
<dbReference type="EMBL" id="CP020991">
    <property type="protein sequence ID" value="AUO20304.1"/>
    <property type="molecule type" value="Genomic_DNA"/>
</dbReference>
<dbReference type="Pfam" id="PF01595">
    <property type="entry name" value="CNNM"/>
    <property type="match status" value="1"/>
</dbReference>
<dbReference type="InterPro" id="IPR000644">
    <property type="entry name" value="CBS_dom"/>
</dbReference>
<keyword evidence="7 9" id="KW-0472">Membrane</keyword>
<dbReference type="PANTHER" id="PTHR22777">
    <property type="entry name" value="HEMOLYSIN-RELATED"/>
    <property type="match status" value="1"/>
</dbReference>
<dbReference type="CDD" id="cd04590">
    <property type="entry name" value="CBS_pair_CorC_HlyC_assoc"/>
    <property type="match status" value="1"/>
</dbReference>
<dbReference type="KEGG" id="mpec:B9O19_02162"/>
<feature type="transmembrane region" description="Helical" evidence="10">
    <location>
        <begin position="72"/>
        <end position="96"/>
    </location>
</feature>
<evidence type="ECO:0000313" key="14">
    <source>
        <dbReference type="Proteomes" id="UP000235589"/>
    </source>
</evidence>
<dbReference type="Pfam" id="PF00571">
    <property type="entry name" value="CBS"/>
    <property type="match status" value="2"/>
</dbReference>
<dbReference type="PANTHER" id="PTHR22777:SF17">
    <property type="entry name" value="UPF0053 PROTEIN SLL0260"/>
    <property type="match status" value="1"/>
</dbReference>
<dbReference type="Proteomes" id="UP000235589">
    <property type="component" value="Chromosome"/>
</dbReference>
<dbReference type="RefSeq" id="WP_245862930.1">
    <property type="nucleotide sequence ID" value="NZ_CP020991.1"/>
</dbReference>
<evidence type="ECO:0000256" key="4">
    <source>
        <dbReference type="ARBA" id="ARBA00022737"/>
    </source>
</evidence>
<evidence type="ECO:0000256" key="3">
    <source>
        <dbReference type="ARBA" id="ARBA00022692"/>
    </source>
</evidence>
<evidence type="ECO:0000256" key="9">
    <source>
        <dbReference type="PROSITE-ProRule" id="PRU01193"/>
    </source>
</evidence>
<keyword evidence="5 9" id="KW-1133">Transmembrane helix</keyword>
<evidence type="ECO:0000259" key="12">
    <source>
        <dbReference type="PROSITE" id="PS51846"/>
    </source>
</evidence>